<sequence length="135" mass="15607">MTFELHPRLAADSTFVYDLSLSQVRLSHNAAFPWIILIPKQADMTEIIDLSLNDQEQLLKEIRLVSHVMRKLFQPTKLNIANLGNMVSQLHIHVIARFSSDKAWPNPVWNSQIEASYEEEEKQHRITQLITAFQG</sequence>
<dbReference type="InterPro" id="IPR011146">
    <property type="entry name" value="HIT-like"/>
</dbReference>
<dbReference type="RefSeq" id="WP_075066602.1">
    <property type="nucleotide sequence ID" value="NZ_LKAJ02000001.1"/>
</dbReference>
<dbReference type="Pfam" id="PF01230">
    <property type="entry name" value="HIT"/>
    <property type="match status" value="1"/>
</dbReference>
<dbReference type="PROSITE" id="PS51084">
    <property type="entry name" value="HIT_2"/>
    <property type="match status" value="1"/>
</dbReference>
<comment type="caution">
    <text evidence="1">Lacks conserved residue(s) required for the propagation of feature annotation.</text>
</comment>
<evidence type="ECO:0000256" key="1">
    <source>
        <dbReference type="PROSITE-ProRule" id="PRU00464"/>
    </source>
</evidence>
<dbReference type="EMBL" id="LKAJ01000007">
    <property type="protein sequence ID" value="KRG21062.1"/>
    <property type="molecule type" value="Genomic_DNA"/>
</dbReference>
<evidence type="ECO:0000259" key="2">
    <source>
        <dbReference type="PROSITE" id="PS51084"/>
    </source>
</evidence>
<protein>
    <submittedName>
        <fullName evidence="3">HIT domain protein</fullName>
    </submittedName>
    <submittedName>
        <fullName evidence="4">HIT family protein</fullName>
    </submittedName>
</protein>
<comment type="caution">
    <text evidence="3">The sequence shown here is derived from an EMBL/GenBank/DDBJ whole genome shotgun (WGS) entry which is preliminary data.</text>
</comment>
<dbReference type="PATRIC" id="fig|1590043.3.peg.2020"/>
<accession>A0A0Q9YK75</accession>
<dbReference type="SUPFAM" id="SSF54197">
    <property type="entry name" value="HIT-like"/>
    <property type="match status" value="1"/>
</dbReference>
<reference evidence="4" key="3">
    <citation type="submission" date="2021-06" db="EMBL/GenBank/DDBJ databases">
        <title>Genomic Description and Analysis of Intracellular Bacteria, Candidatus Berkiella cookevillensis and Candidatus Berkiella aquae.</title>
        <authorList>
            <person name="Kidane D.T."/>
            <person name="Mehari Y.T."/>
            <person name="Rice F.C."/>
            <person name="Arivett B.A."/>
            <person name="Farone A.L."/>
            <person name="Berk S.G."/>
            <person name="Farone M.B."/>
        </authorList>
    </citation>
    <scope>NUCLEOTIDE SEQUENCE</scope>
    <source>
        <strain evidence="4">HT99</strain>
    </source>
</reference>
<keyword evidence="5" id="KW-1185">Reference proteome</keyword>
<dbReference type="STRING" id="295108.HT99x_01982"/>
<reference evidence="3" key="1">
    <citation type="submission" date="2015-09" db="EMBL/GenBank/DDBJ databases">
        <title>Draft Genome Sequences of Two Novel Amoeba-resistant Intranuclear Bacteria, Candidatus Berkiella cookevillensis and Candidatus Berkiella aquae.</title>
        <authorList>
            <person name="Mehari Y.T."/>
            <person name="Arivett B.A."/>
            <person name="Farone A.L."/>
            <person name="Gunderson J.H."/>
            <person name="Farone M.B."/>
        </authorList>
    </citation>
    <scope>NUCLEOTIDE SEQUENCE [LARGE SCALE GENOMIC DNA]</scope>
    <source>
        <strain evidence="3">HT99</strain>
    </source>
</reference>
<evidence type="ECO:0000313" key="3">
    <source>
        <dbReference type="EMBL" id="KRG21062.1"/>
    </source>
</evidence>
<dbReference type="GO" id="GO:0003824">
    <property type="term" value="F:catalytic activity"/>
    <property type="evidence" value="ECO:0007669"/>
    <property type="project" value="InterPro"/>
</dbReference>
<organism evidence="3">
    <name type="scientific">Candidatus Berkiella aquae</name>
    <dbReference type="NCBI Taxonomy" id="295108"/>
    <lineage>
        <taxon>Bacteria</taxon>
        <taxon>Pseudomonadati</taxon>
        <taxon>Pseudomonadota</taxon>
        <taxon>Gammaproteobacteria</taxon>
        <taxon>Candidatus Berkiellales</taxon>
        <taxon>Candidatus Berkiellaceae</taxon>
        <taxon>Candidatus Berkiella</taxon>
    </lineage>
</organism>
<reference evidence="4" key="2">
    <citation type="journal article" date="2016" name="Genome Announc.">
        <title>Draft Genome Sequences of Two Novel Amoeba-Resistant Intranuclear Bacteria, 'Candidatus Berkiella cookevillensis' and 'Candidatus Berkiella aquae'.</title>
        <authorList>
            <person name="Mehari Y.T."/>
            <person name="Arivett B.A."/>
            <person name="Farone A.L."/>
            <person name="Gunderson J.H."/>
            <person name="Farone M.B."/>
        </authorList>
    </citation>
    <scope>NUCLEOTIDE SEQUENCE</scope>
    <source>
        <strain evidence="4">HT99</strain>
    </source>
</reference>
<proteinExistence type="predicted"/>
<dbReference type="InterPro" id="IPR026026">
    <property type="entry name" value="HIT_Hint"/>
</dbReference>
<dbReference type="Proteomes" id="UP000051497">
    <property type="component" value="Unassembled WGS sequence"/>
</dbReference>
<gene>
    <name evidence="4" type="ORF">HT99x_000940</name>
    <name evidence="3" type="ORF">HT99x_01982</name>
</gene>
<dbReference type="Gene3D" id="3.30.428.10">
    <property type="entry name" value="HIT-like"/>
    <property type="match status" value="1"/>
</dbReference>
<dbReference type="AlphaFoldDB" id="A0A0Q9YK75"/>
<name>A0A0Q9YK75_9GAMM</name>
<dbReference type="OrthoDB" id="9799145at2"/>
<dbReference type="EMBL" id="LKAJ02000001">
    <property type="protein sequence ID" value="MCS5709984.1"/>
    <property type="molecule type" value="Genomic_DNA"/>
</dbReference>
<feature type="domain" description="HIT" evidence="2">
    <location>
        <begin position="2"/>
        <end position="104"/>
    </location>
</feature>
<dbReference type="InterPro" id="IPR036265">
    <property type="entry name" value="HIT-like_sf"/>
</dbReference>
<dbReference type="PIRSF" id="PIRSF000714">
    <property type="entry name" value="HIT"/>
    <property type="match status" value="1"/>
</dbReference>
<evidence type="ECO:0000313" key="4">
    <source>
        <dbReference type="EMBL" id="MCS5709984.1"/>
    </source>
</evidence>
<evidence type="ECO:0000313" key="5">
    <source>
        <dbReference type="Proteomes" id="UP000051497"/>
    </source>
</evidence>